<dbReference type="EMBL" id="QDGB01000228">
    <property type="protein sequence ID" value="RQX17228.1"/>
    <property type="molecule type" value="Genomic_DNA"/>
</dbReference>
<protein>
    <submittedName>
        <fullName evidence="4">1,3-beta-glucanase</fullName>
    </submittedName>
</protein>
<dbReference type="PANTHER" id="PTHR10963">
    <property type="entry name" value="GLYCOSYL HYDROLASE-RELATED"/>
    <property type="match status" value="1"/>
</dbReference>
<dbReference type="GO" id="GO:0004553">
    <property type="term" value="F:hydrolase activity, hydrolyzing O-glycosyl compounds"/>
    <property type="evidence" value="ECO:0007669"/>
    <property type="project" value="InterPro"/>
</dbReference>
<dbReference type="InterPro" id="IPR013320">
    <property type="entry name" value="ConA-like_dom_sf"/>
</dbReference>
<name>A0A3N9XVS7_9ACTN</name>
<dbReference type="OrthoDB" id="9809583at2"/>
<comment type="caution">
    <text evidence="4">The sequence shown here is derived from an EMBL/GenBank/DDBJ whole genome shotgun (WGS) entry which is preliminary data.</text>
</comment>
<comment type="similarity">
    <text evidence="1">Belongs to the glycosyl hydrolase 16 family.</text>
</comment>
<reference evidence="4 5" key="1">
    <citation type="submission" date="2018-04" db="EMBL/GenBank/DDBJ databases">
        <title>Micromonosporas from Atacama Desert.</title>
        <authorList>
            <person name="Carro L."/>
            <person name="Klenk H.-P."/>
            <person name="Goodfellow M."/>
        </authorList>
    </citation>
    <scope>NUCLEOTIDE SEQUENCE [LARGE SCALE GENOMIC DNA]</scope>
    <source>
        <strain evidence="4 5">LB19</strain>
    </source>
</reference>
<dbReference type="SUPFAM" id="SSF49899">
    <property type="entry name" value="Concanavalin A-like lectins/glucanases"/>
    <property type="match status" value="1"/>
</dbReference>
<feature type="chain" id="PRO_5039143736" evidence="2">
    <location>
        <begin position="31"/>
        <end position="419"/>
    </location>
</feature>
<dbReference type="InterPro" id="IPR000772">
    <property type="entry name" value="Ricin_B_lectin"/>
</dbReference>
<dbReference type="RefSeq" id="WP_124819112.1">
    <property type="nucleotide sequence ID" value="NZ_QDGB01000228.1"/>
</dbReference>
<dbReference type="AlphaFoldDB" id="A0A3N9XVS7"/>
<dbReference type="CDD" id="cd08023">
    <property type="entry name" value="GH16_laminarinase_like"/>
    <property type="match status" value="1"/>
</dbReference>
<dbReference type="PROSITE" id="PS50231">
    <property type="entry name" value="RICIN_B_LECTIN"/>
    <property type="match status" value="1"/>
</dbReference>
<organism evidence="4 5">
    <name type="scientific">Micromonospora ureilytica</name>
    <dbReference type="NCBI Taxonomy" id="709868"/>
    <lineage>
        <taxon>Bacteria</taxon>
        <taxon>Bacillati</taxon>
        <taxon>Actinomycetota</taxon>
        <taxon>Actinomycetes</taxon>
        <taxon>Micromonosporales</taxon>
        <taxon>Micromonosporaceae</taxon>
        <taxon>Micromonospora</taxon>
    </lineage>
</organism>
<dbReference type="GO" id="GO:0005975">
    <property type="term" value="P:carbohydrate metabolic process"/>
    <property type="evidence" value="ECO:0007669"/>
    <property type="project" value="InterPro"/>
</dbReference>
<proteinExistence type="inferred from homology"/>
<dbReference type="SUPFAM" id="SSF50370">
    <property type="entry name" value="Ricin B-like lectins"/>
    <property type="match status" value="1"/>
</dbReference>
<evidence type="ECO:0000313" key="4">
    <source>
        <dbReference type="EMBL" id="RQX17228.1"/>
    </source>
</evidence>
<keyword evidence="2" id="KW-0732">Signal</keyword>
<accession>A0A3N9XVS7</accession>
<evidence type="ECO:0000313" key="5">
    <source>
        <dbReference type="Proteomes" id="UP000278981"/>
    </source>
</evidence>
<sequence length="419" mass="45396">MFTARPSLRFRPLVLLAVALVATTTALVLPAHPDRAEAAIGPISWQDEFNSPAGTPVDQNKWRFDTGGGGWGNNERQYYTNSTSNAVHDGQGNLVITARRDNPANYQCHYGRCEYTSARLLTAATFTQTYGRFEARIKIPRGQGIWPAFWMLGTGGGWPDAGEIDVMENIGREPNTVYGTVHGPGYSGGGGITGSRTLGAPLADTFHTYRVDWEPNVITWYVDGVQYHRVDPARLGGSRWVFDHPFFMILNVAVGGNWPGYPDGSTQFPQQMLVDYVRVSSYTSGGGGDPAPGTNRIRGTQSGRCIDIPSANPVEGAKLQIWDCNTTAAQSWTFASDGTIRAMGKCMDPAWAGTANGTEVNLVSCNGNTAQRFTLNAAGDLVNLNANKCVDVREANPNNGGKLHLWDCLGAANQKWSRV</sequence>
<dbReference type="Proteomes" id="UP000278981">
    <property type="component" value="Unassembled WGS sequence"/>
</dbReference>
<dbReference type="PROSITE" id="PS51762">
    <property type="entry name" value="GH16_2"/>
    <property type="match status" value="1"/>
</dbReference>
<evidence type="ECO:0000256" key="1">
    <source>
        <dbReference type="ARBA" id="ARBA00006865"/>
    </source>
</evidence>
<gene>
    <name evidence="4" type="ORF">DDE19_12100</name>
</gene>
<dbReference type="SMART" id="SM00458">
    <property type="entry name" value="RICIN"/>
    <property type="match status" value="1"/>
</dbReference>
<dbReference type="PANTHER" id="PTHR10963:SF55">
    <property type="entry name" value="GLYCOSIDE HYDROLASE FAMILY 16 PROTEIN"/>
    <property type="match status" value="1"/>
</dbReference>
<dbReference type="InterPro" id="IPR035992">
    <property type="entry name" value="Ricin_B-like_lectins"/>
</dbReference>
<dbReference type="Gene3D" id="2.60.120.200">
    <property type="match status" value="1"/>
</dbReference>
<dbReference type="Gene3D" id="2.80.10.50">
    <property type="match status" value="1"/>
</dbReference>
<feature type="signal peptide" evidence="2">
    <location>
        <begin position="1"/>
        <end position="30"/>
    </location>
</feature>
<evidence type="ECO:0000256" key="2">
    <source>
        <dbReference type="SAM" id="SignalP"/>
    </source>
</evidence>
<dbReference type="InterPro" id="IPR000757">
    <property type="entry name" value="Beta-glucanase-like"/>
</dbReference>
<dbReference type="Pfam" id="PF00652">
    <property type="entry name" value="Ricin_B_lectin"/>
    <property type="match status" value="1"/>
</dbReference>
<dbReference type="InterPro" id="IPR050546">
    <property type="entry name" value="Glycosyl_Hydrlase_16"/>
</dbReference>
<evidence type="ECO:0000259" key="3">
    <source>
        <dbReference type="PROSITE" id="PS51762"/>
    </source>
</evidence>
<feature type="domain" description="GH16" evidence="3">
    <location>
        <begin position="43"/>
        <end position="285"/>
    </location>
</feature>
<dbReference type="Pfam" id="PF00722">
    <property type="entry name" value="Glyco_hydro_16"/>
    <property type="match status" value="1"/>
</dbReference>